<feature type="region of interest" description="Disordered" evidence="1">
    <location>
        <begin position="260"/>
        <end position="281"/>
    </location>
</feature>
<keyword evidence="2" id="KW-0472">Membrane</keyword>
<evidence type="ECO:0000256" key="1">
    <source>
        <dbReference type="SAM" id="MobiDB-lite"/>
    </source>
</evidence>
<dbReference type="AlphaFoldDB" id="A0ABD3Q4R9"/>
<evidence type="ECO:0000256" key="2">
    <source>
        <dbReference type="SAM" id="Phobius"/>
    </source>
</evidence>
<name>A0ABD3Q4R9_9STRA</name>
<comment type="caution">
    <text evidence="3">The sequence shown here is derived from an EMBL/GenBank/DDBJ whole genome shotgun (WGS) entry which is preliminary data.</text>
</comment>
<keyword evidence="2" id="KW-0812">Transmembrane</keyword>
<sequence>MKARPGIIPPSSTISNRSPFKSSKPNDDTRDPIAVIIGKTFESTTLPDGSQQIMEVTKYKRLNDGHVYTESKLRNPVATDEDKENVNENVTPRVSPGGLYGGQSSSSKNTPGNCGFKLSLTNQLACPSSLTLTSSSGSVSSDNSRTGMIGNCGGSYDSDTSNSQKGIINCMTKETAQMSVVTEDYEEDSMVEEYLYDNEERRSLSPYAAARKENFLEGWCPSFDDLDNKSLRLQHQSSVWSTWANDSVFGDNVLIQMFDRSTNNGHRNNRKNNDQEEDDGERFHLKASMAMTCKERMSTRKCKVLSCFIIFLVIAVAVVAIGFRPMSESGWQVNKEAHREPSCIHLEIIIDTDNKTVGKDNPDGDVDEWSLVRHGKKDALISIAKSSELSPDTVHNFQHCVQPGVFTFTISDSGGDGLGTDGEGGYYIVADGVRLGVSSFFFHEDEMTFTLPFNGDEYDGDGDSECADDFFLVVKTDENPGQTTWDVIDNDTGKTVLEGGPYELPWAVYTNRACLKDGSYTFNMKDGGKDGVCCDEGYGFYMLYSDGELIVNSDGNYGSGHSTVFVLGNNTDSKSG</sequence>
<gene>
    <name evidence="3" type="ORF">HJC23_007361</name>
</gene>
<protein>
    <submittedName>
        <fullName evidence="3">Uncharacterized protein</fullName>
    </submittedName>
</protein>
<reference evidence="3 4" key="1">
    <citation type="journal article" date="2020" name="G3 (Bethesda)">
        <title>Improved Reference Genome for Cyclotella cryptica CCMP332, a Model for Cell Wall Morphogenesis, Salinity Adaptation, and Lipid Production in Diatoms (Bacillariophyta).</title>
        <authorList>
            <person name="Roberts W.R."/>
            <person name="Downey K.M."/>
            <person name="Ruck E.C."/>
            <person name="Traller J.C."/>
            <person name="Alverson A.J."/>
        </authorList>
    </citation>
    <scope>NUCLEOTIDE SEQUENCE [LARGE SCALE GENOMIC DNA]</scope>
    <source>
        <strain evidence="3 4">CCMP332</strain>
    </source>
</reference>
<evidence type="ECO:0000313" key="3">
    <source>
        <dbReference type="EMBL" id="KAL3795133.1"/>
    </source>
</evidence>
<feature type="region of interest" description="Disordered" evidence="1">
    <location>
        <begin position="78"/>
        <end position="109"/>
    </location>
</feature>
<dbReference type="Proteomes" id="UP001516023">
    <property type="component" value="Unassembled WGS sequence"/>
</dbReference>
<accession>A0ABD3Q4R9</accession>
<feature type="transmembrane region" description="Helical" evidence="2">
    <location>
        <begin position="304"/>
        <end position="323"/>
    </location>
</feature>
<organism evidence="3 4">
    <name type="scientific">Cyclotella cryptica</name>
    <dbReference type="NCBI Taxonomy" id="29204"/>
    <lineage>
        <taxon>Eukaryota</taxon>
        <taxon>Sar</taxon>
        <taxon>Stramenopiles</taxon>
        <taxon>Ochrophyta</taxon>
        <taxon>Bacillariophyta</taxon>
        <taxon>Coscinodiscophyceae</taxon>
        <taxon>Thalassiosirophycidae</taxon>
        <taxon>Stephanodiscales</taxon>
        <taxon>Stephanodiscaceae</taxon>
        <taxon>Cyclotella</taxon>
    </lineage>
</organism>
<proteinExistence type="predicted"/>
<keyword evidence="2" id="KW-1133">Transmembrane helix</keyword>
<feature type="compositionally biased region" description="Polar residues" evidence="1">
    <location>
        <begin position="10"/>
        <end position="23"/>
    </location>
</feature>
<feature type="region of interest" description="Disordered" evidence="1">
    <location>
        <begin position="1"/>
        <end position="31"/>
    </location>
</feature>
<dbReference type="EMBL" id="JABMIG020000074">
    <property type="protein sequence ID" value="KAL3795133.1"/>
    <property type="molecule type" value="Genomic_DNA"/>
</dbReference>
<evidence type="ECO:0000313" key="4">
    <source>
        <dbReference type="Proteomes" id="UP001516023"/>
    </source>
</evidence>
<keyword evidence="4" id="KW-1185">Reference proteome</keyword>